<dbReference type="PROSITE" id="PS50893">
    <property type="entry name" value="ABC_TRANSPORTER_2"/>
    <property type="match status" value="1"/>
</dbReference>
<dbReference type="SMART" id="SM00382">
    <property type="entry name" value="AAA"/>
    <property type="match status" value="1"/>
</dbReference>
<dbReference type="GO" id="GO:0016887">
    <property type="term" value="F:ATP hydrolysis activity"/>
    <property type="evidence" value="ECO:0007669"/>
    <property type="project" value="InterPro"/>
</dbReference>
<dbReference type="STRING" id="391625.PPSIR1_05258"/>
<keyword evidence="3" id="KW-0547">Nucleotide-binding</keyword>
<dbReference type="InterPro" id="IPR017871">
    <property type="entry name" value="ABC_transporter-like_CS"/>
</dbReference>
<keyword evidence="2" id="KW-0813">Transport</keyword>
<protein>
    <submittedName>
        <fullName evidence="6">ABC transporter, ATP-binding protein</fullName>
    </submittedName>
</protein>
<dbReference type="Gene3D" id="3.40.50.300">
    <property type="entry name" value="P-loop containing nucleotide triphosphate hydrolases"/>
    <property type="match status" value="1"/>
</dbReference>
<dbReference type="Proteomes" id="UP000005801">
    <property type="component" value="Unassembled WGS sequence"/>
</dbReference>
<accession>A6FX24</accession>
<evidence type="ECO:0000256" key="4">
    <source>
        <dbReference type="ARBA" id="ARBA00022840"/>
    </source>
</evidence>
<comment type="similarity">
    <text evidence="1">Belongs to the ABC transporter superfamily.</text>
</comment>
<name>A6FX24_9BACT</name>
<dbReference type="EMBL" id="ABCS01000001">
    <property type="protein sequence ID" value="EDM81848.1"/>
    <property type="molecule type" value="Genomic_DNA"/>
</dbReference>
<feature type="domain" description="ABC transporter" evidence="5">
    <location>
        <begin position="4"/>
        <end position="233"/>
    </location>
</feature>
<evidence type="ECO:0000256" key="2">
    <source>
        <dbReference type="ARBA" id="ARBA00022448"/>
    </source>
</evidence>
<dbReference type="AlphaFoldDB" id="A6FX24"/>
<keyword evidence="4 6" id="KW-0067">ATP-binding</keyword>
<dbReference type="InterPro" id="IPR027417">
    <property type="entry name" value="P-loop_NTPase"/>
</dbReference>
<dbReference type="PANTHER" id="PTHR43335">
    <property type="entry name" value="ABC TRANSPORTER, ATP-BINDING PROTEIN"/>
    <property type="match status" value="1"/>
</dbReference>
<comment type="caution">
    <text evidence="6">The sequence shown here is derived from an EMBL/GenBank/DDBJ whole genome shotgun (WGS) entry which is preliminary data.</text>
</comment>
<evidence type="ECO:0000256" key="3">
    <source>
        <dbReference type="ARBA" id="ARBA00022741"/>
    </source>
</evidence>
<dbReference type="eggNOG" id="COG1131">
    <property type="taxonomic scope" value="Bacteria"/>
</dbReference>
<keyword evidence="7" id="KW-1185">Reference proteome</keyword>
<proteinExistence type="inferred from homology"/>
<dbReference type="Pfam" id="PF00005">
    <property type="entry name" value="ABC_tran"/>
    <property type="match status" value="1"/>
</dbReference>
<evidence type="ECO:0000256" key="1">
    <source>
        <dbReference type="ARBA" id="ARBA00005417"/>
    </source>
</evidence>
<dbReference type="SUPFAM" id="SSF52540">
    <property type="entry name" value="P-loop containing nucleoside triphosphate hydrolases"/>
    <property type="match status" value="1"/>
</dbReference>
<dbReference type="GO" id="GO:0005524">
    <property type="term" value="F:ATP binding"/>
    <property type="evidence" value="ECO:0007669"/>
    <property type="project" value="UniProtKB-KW"/>
</dbReference>
<gene>
    <name evidence="6" type="ORF">PPSIR1_05258</name>
</gene>
<evidence type="ECO:0000259" key="5">
    <source>
        <dbReference type="PROSITE" id="PS50893"/>
    </source>
</evidence>
<organism evidence="6 7">
    <name type="scientific">Plesiocystis pacifica SIR-1</name>
    <dbReference type="NCBI Taxonomy" id="391625"/>
    <lineage>
        <taxon>Bacteria</taxon>
        <taxon>Pseudomonadati</taxon>
        <taxon>Myxococcota</taxon>
        <taxon>Polyangia</taxon>
        <taxon>Nannocystales</taxon>
        <taxon>Nannocystaceae</taxon>
        <taxon>Plesiocystis</taxon>
    </lineage>
</organism>
<dbReference type="InterPro" id="IPR003439">
    <property type="entry name" value="ABC_transporter-like_ATP-bd"/>
</dbReference>
<dbReference type="PANTHER" id="PTHR43335:SF2">
    <property type="entry name" value="ABC TRANSPORTER, ATP-BINDING PROTEIN"/>
    <property type="match status" value="1"/>
</dbReference>
<dbReference type="PROSITE" id="PS00211">
    <property type="entry name" value="ABC_TRANSPORTER_1"/>
    <property type="match status" value="1"/>
</dbReference>
<evidence type="ECO:0000313" key="6">
    <source>
        <dbReference type="EMBL" id="EDM81848.1"/>
    </source>
</evidence>
<evidence type="ECO:0000313" key="7">
    <source>
        <dbReference type="Proteomes" id="UP000005801"/>
    </source>
</evidence>
<sequence>MYLIETKALTKTYKGGVQALRGMDLQVPGGCCFGLLGPNGAGKSTLVKILLSIVRPTSGSATLRGIDIGKAEARRGVGYLPEGHKFPPYLTAEGVCRYFGALAGITGKELDRQVHEKLELVGLGDWKDTKLKGLSKGMAQRVGVAQALVGDPGIIFLDEPTDGVDPVARQGLRFVIRKVTEKGAVVFINSHLLSEIELLCDQVAIVDKGEILRQGTVSEIVAGVQGSKNLVKFHTDELPEELWSTLEERGAERKPDSRFVIEIQEDAEISGLIDELRAAAVMIYAVEPQRMNLEDAFIDLIGADRGLQVEKREVA</sequence>
<dbReference type="InterPro" id="IPR003593">
    <property type="entry name" value="AAA+_ATPase"/>
</dbReference>
<reference evidence="6 7" key="1">
    <citation type="submission" date="2007-06" db="EMBL/GenBank/DDBJ databases">
        <authorList>
            <person name="Shimkets L."/>
            <person name="Ferriera S."/>
            <person name="Johnson J."/>
            <person name="Kravitz S."/>
            <person name="Beeson K."/>
            <person name="Sutton G."/>
            <person name="Rogers Y.-H."/>
            <person name="Friedman R."/>
            <person name="Frazier M."/>
            <person name="Venter J.C."/>
        </authorList>
    </citation>
    <scope>NUCLEOTIDE SEQUENCE [LARGE SCALE GENOMIC DNA]</scope>
    <source>
        <strain evidence="6 7">SIR-1</strain>
    </source>
</reference>